<reference evidence="3" key="1">
    <citation type="submission" date="2016-11" db="EMBL/GenBank/DDBJ databases">
        <authorList>
            <person name="Jaros S."/>
            <person name="Januszkiewicz K."/>
            <person name="Wedrychowicz H."/>
        </authorList>
    </citation>
    <scope>NUCLEOTIDE SEQUENCE [LARGE SCALE GENOMIC DNA]</scope>
    <source>
        <strain evidence="3">CGMCC 4.3555</strain>
    </source>
</reference>
<sequence length="309" mass="33018">MPAPAFPCRIARNRGPSSRPTAQCRPQRPIAAFSRVWTAKGAPPPERRGASHSGSASRSTKPSSGTSAPGAGGPLGSEQWGAGSRRRGGRGRRFAGGGACVVGGAGIVRRTRVGRPVAVSPRPARRRRSLRASVALAALRAWGPGRSRGSSWARGACRAVGPLRSRGSRRTNRTGRTGGAGLAVLAILAGGSGRPRTARRPRWPLGSDDALPRLTAASRRARHGSMPKALHLPCEGVSRLVRRGQVMRECDDLNSEPRQERHHEEDRHGGQDFRPREPRPRAQRAHFATTAQIAIAAARRPINTGMIIW</sequence>
<gene>
    <name evidence="2" type="ORF">SAMN05216268_106107</name>
</gene>
<feature type="region of interest" description="Disordered" evidence="1">
    <location>
        <begin position="1"/>
        <end position="96"/>
    </location>
</feature>
<feature type="region of interest" description="Disordered" evidence="1">
    <location>
        <begin position="250"/>
        <end position="282"/>
    </location>
</feature>
<protein>
    <submittedName>
        <fullName evidence="2">Uncharacterized protein</fullName>
    </submittedName>
</protein>
<evidence type="ECO:0000313" key="3">
    <source>
        <dbReference type="Proteomes" id="UP000184388"/>
    </source>
</evidence>
<accession>A0A9X8MTG5</accession>
<organism evidence="2 3">
    <name type="scientific">Streptomyces yunnanensis</name>
    <dbReference type="NCBI Taxonomy" id="156453"/>
    <lineage>
        <taxon>Bacteria</taxon>
        <taxon>Bacillati</taxon>
        <taxon>Actinomycetota</taxon>
        <taxon>Actinomycetes</taxon>
        <taxon>Kitasatosporales</taxon>
        <taxon>Streptomycetaceae</taxon>
        <taxon>Streptomyces</taxon>
    </lineage>
</organism>
<dbReference type="AlphaFoldDB" id="A0A9X8MTG5"/>
<dbReference type="EMBL" id="FRBK01000006">
    <property type="protein sequence ID" value="SHL76201.1"/>
    <property type="molecule type" value="Genomic_DNA"/>
</dbReference>
<comment type="caution">
    <text evidence="2">The sequence shown here is derived from an EMBL/GenBank/DDBJ whole genome shotgun (WGS) entry which is preliminary data.</text>
</comment>
<evidence type="ECO:0000313" key="2">
    <source>
        <dbReference type="EMBL" id="SHL76201.1"/>
    </source>
</evidence>
<proteinExistence type="predicted"/>
<feature type="compositionally biased region" description="Basic and acidic residues" evidence="1">
    <location>
        <begin position="250"/>
        <end position="280"/>
    </location>
</feature>
<evidence type="ECO:0000256" key="1">
    <source>
        <dbReference type="SAM" id="MobiDB-lite"/>
    </source>
</evidence>
<name>A0A9X8MTG5_9ACTN</name>
<feature type="compositionally biased region" description="Basic residues" evidence="1">
    <location>
        <begin position="84"/>
        <end position="93"/>
    </location>
</feature>
<dbReference type="Proteomes" id="UP000184388">
    <property type="component" value="Unassembled WGS sequence"/>
</dbReference>
<feature type="compositionally biased region" description="Low complexity" evidence="1">
    <location>
        <begin position="51"/>
        <end position="69"/>
    </location>
</feature>